<dbReference type="AlphaFoldDB" id="A0A9D1V826"/>
<dbReference type="PROSITE" id="PS51257">
    <property type="entry name" value="PROKAR_LIPOPROTEIN"/>
    <property type="match status" value="1"/>
</dbReference>
<evidence type="ECO:0000256" key="2">
    <source>
        <dbReference type="SAM" id="SignalP"/>
    </source>
</evidence>
<feature type="signal peptide" evidence="2">
    <location>
        <begin position="1"/>
        <end position="20"/>
    </location>
</feature>
<dbReference type="EMBL" id="DXFX01000070">
    <property type="protein sequence ID" value="HIX07851.1"/>
    <property type="molecule type" value="Genomic_DNA"/>
</dbReference>
<reference evidence="3" key="1">
    <citation type="journal article" date="2021" name="PeerJ">
        <title>Extensive microbial diversity within the chicken gut microbiome revealed by metagenomics and culture.</title>
        <authorList>
            <person name="Gilroy R."/>
            <person name="Ravi A."/>
            <person name="Getino M."/>
            <person name="Pursley I."/>
            <person name="Horton D.L."/>
            <person name="Alikhan N.F."/>
            <person name="Baker D."/>
            <person name="Gharbi K."/>
            <person name="Hall N."/>
            <person name="Watson M."/>
            <person name="Adriaenssens E.M."/>
            <person name="Foster-Nyarko E."/>
            <person name="Jarju S."/>
            <person name="Secka A."/>
            <person name="Antonio M."/>
            <person name="Oren A."/>
            <person name="Chaudhuri R.R."/>
            <person name="La Ragione R."/>
            <person name="Hildebrand F."/>
            <person name="Pallen M.J."/>
        </authorList>
    </citation>
    <scope>NUCLEOTIDE SEQUENCE</scope>
    <source>
        <strain evidence="3">811</strain>
    </source>
</reference>
<comment type="caution">
    <text evidence="3">The sequence shown here is derived from an EMBL/GenBank/DDBJ whole genome shotgun (WGS) entry which is preliminary data.</text>
</comment>
<organism evidence="3 4">
    <name type="scientific">Candidatus Borkfalkia faecipullorum</name>
    <dbReference type="NCBI Taxonomy" id="2838510"/>
    <lineage>
        <taxon>Bacteria</taxon>
        <taxon>Bacillati</taxon>
        <taxon>Bacillota</taxon>
        <taxon>Clostridia</taxon>
        <taxon>Christensenellales</taxon>
        <taxon>Christensenellaceae</taxon>
        <taxon>Candidatus Borkfalkia</taxon>
    </lineage>
</organism>
<sequence>MKRFFTILLSLLLSFSLVFAVAACNPSSDGGKNPDDPTDDPGGDPAENTVANNQLIESAFGALLDAGALHLSLVDVSFSMEESIPLEISSAQVILTADCYVRKTESGYDFVGKLDLMASADMTDAQTQTQYTDNDFLSVAVYYVDSQLCTVSYHFEQDVVGDVAYESRTDFIAAPKSADEFIYTGIIEDFSTVDETIGNDVAANGSRVQSDINFRPANSLEQLIARLSEQVPVLGQFGLNTLDGFVSLIRDAGGVIASLDGGKTEIAEDGSKSVSAKLDLVPLYTAAASFLQDNAENSLGTALDSLAGKGEKYVEKVIDRLFPATGSGLTLNEFIAALEETFAELGAEISFKEIADGVQAVSGMTTQQLADLLNPLIADAAGIPVTITPKEGETLYDTLSRQLFDTIGIDTVLALIPTGSGEGTATEEPSESTGEKMTSAMLNSVLKAYLYNPDLTISALFQSLGAPVLDILGMLDVQKGEISFGFSFDGENKLTQAGIEAGLAVYVAAEGGAEKTAMIVCNASAKIAVEYSAADEMFALPADAPTTVYDYEGVFSVGTGVLVRDLLVQAGCITQEEAAELPYVQYDQVDFYAVGTDGYVAKEQSVINLFWVSDQNAYEVRFTAAVEDCEYFLVTVDLDTGYYLVKIQPPVQQAA</sequence>
<gene>
    <name evidence="3" type="ORF">H9741_05240</name>
</gene>
<accession>A0A9D1V826</accession>
<proteinExistence type="predicted"/>
<keyword evidence="2" id="KW-0732">Signal</keyword>
<feature type="chain" id="PRO_5038636791" evidence="2">
    <location>
        <begin position="21"/>
        <end position="655"/>
    </location>
</feature>
<reference evidence="3" key="2">
    <citation type="submission" date="2021-04" db="EMBL/GenBank/DDBJ databases">
        <authorList>
            <person name="Gilroy R."/>
        </authorList>
    </citation>
    <scope>NUCLEOTIDE SEQUENCE</scope>
    <source>
        <strain evidence="3">811</strain>
    </source>
</reference>
<name>A0A9D1V826_9FIRM</name>
<evidence type="ECO:0000313" key="3">
    <source>
        <dbReference type="EMBL" id="HIX07851.1"/>
    </source>
</evidence>
<protein>
    <submittedName>
        <fullName evidence="3">Uncharacterized protein</fullName>
    </submittedName>
</protein>
<feature type="region of interest" description="Disordered" evidence="1">
    <location>
        <begin position="27"/>
        <end position="49"/>
    </location>
</feature>
<evidence type="ECO:0000256" key="1">
    <source>
        <dbReference type="SAM" id="MobiDB-lite"/>
    </source>
</evidence>
<evidence type="ECO:0000313" key="4">
    <source>
        <dbReference type="Proteomes" id="UP000824204"/>
    </source>
</evidence>
<dbReference type="Proteomes" id="UP000824204">
    <property type="component" value="Unassembled WGS sequence"/>
</dbReference>